<evidence type="ECO:0008006" key="3">
    <source>
        <dbReference type="Google" id="ProtNLM"/>
    </source>
</evidence>
<dbReference type="EMBL" id="LT838272">
    <property type="protein sequence ID" value="SMB96546.1"/>
    <property type="molecule type" value="Genomic_DNA"/>
</dbReference>
<evidence type="ECO:0000313" key="2">
    <source>
        <dbReference type="Proteomes" id="UP000192569"/>
    </source>
</evidence>
<dbReference type="AlphaFoldDB" id="A0A1W1VT96"/>
<accession>A0A1W1VT96</accession>
<organism evidence="1 2">
    <name type="scientific">Thermanaeromonas toyohensis ToBE</name>
    <dbReference type="NCBI Taxonomy" id="698762"/>
    <lineage>
        <taxon>Bacteria</taxon>
        <taxon>Bacillati</taxon>
        <taxon>Bacillota</taxon>
        <taxon>Clostridia</taxon>
        <taxon>Neomoorellales</taxon>
        <taxon>Neomoorellaceae</taxon>
        <taxon>Thermanaeromonas</taxon>
    </lineage>
</organism>
<evidence type="ECO:0000313" key="1">
    <source>
        <dbReference type="EMBL" id="SMB96546.1"/>
    </source>
</evidence>
<protein>
    <recommendedName>
        <fullName evidence="3">Flagellar operon protein TIGR03826</fullName>
    </recommendedName>
</protein>
<gene>
    <name evidence="1" type="ORF">SAMN00808754_1536</name>
</gene>
<dbReference type="STRING" id="698762.SAMN00808754_1536"/>
<proteinExistence type="predicted"/>
<sequence>MRIQKGTSLEFGHACAVCGRPTLGELCPACWAEDERAFRKVKGYLKERPMATVAEVSTATGVEERRIARWVAKGWLQLCCFCAVCGRPLKKGEVCPECTAGLAPEIKKPATEFSREHAPVRVMGVVRNVEGGMGRLKSALNLAEKKSQK</sequence>
<keyword evidence="2" id="KW-1185">Reference proteome</keyword>
<dbReference type="Proteomes" id="UP000192569">
    <property type="component" value="Chromosome I"/>
</dbReference>
<name>A0A1W1VT96_9FIRM</name>
<reference evidence="1 2" key="1">
    <citation type="submission" date="2017-04" db="EMBL/GenBank/DDBJ databases">
        <authorList>
            <person name="Afonso C.L."/>
            <person name="Miller P.J."/>
            <person name="Scott M.A."/>
            <person name="Spackman E."/>
            <person name="Goraichik I."/>
            <person name="Dimitrov K.M."/>
            <person name="Suarez D.L."/>
            <person name="Swayne D.E."/>
        </authorList>
    </citation>
    <scope>NUCLEOTIDE SEQUENCE [LARGE SCALE GENOMIC DNA]</scope>
    <source>
        <strain evidence="1 2">ToBE</strain>
    </source>
</reference>